<gene>
    <name evidence="2" type="ORF">GGR14_003885</name>
</gene>
<comment type="caution">
    <text evidence="2">The sequence shown here is derived from an EMBL/GenBank/DDBJ whole genome shotgun (WGS) entry which is preliminary data.</text>
</comment>
<sequence length="40" mass="4771">MKWTNKLNVLYHDRMVGKLCMTPDNSCCAFQYDKEWIATD</sequence>
<dbReference type="AlphaFoldDB" id="A0A7W6HZV6"/>
<keyword evidence="3" id="KW-1185">Reference proteome</keyword>
<evidence type="ECO:0000259" key="1">
    <source>
        <dbReference type="Pfam" id="PF13657"/>
    </source>
</evidence>
<dbReference type="GeneID" id="93101700"/>
<organism evidence="2 3">
    <name type="scientific">Butyricimonas faecihominis</name>
    <dbReference type="NCBI Taxonomy" id="1472416"/>
    <lineage>
        <taxon>Bacteria</taxon>
        <taxon>Pseudomonadati</taxon>
        <taxon>Bacteroidota</taxon>
        <taxon>Bacteroidia</taxon>
        <taxon>Bacteroidales</taxon>
        <taxon>Odoribacteraceae</taxon>
        <taxon>Butyricimonas</taxon>
    </lineage>
</organism>
<dbReference type="RefSeq" id="WP_221230359.1">
    <property type="nucleotide sequence ID" value="NZ_AP028155.1"/>
</dbReference>
<dbReference type="EMBL" id="JACIES010000016">
    <property type="protein sequence ID" value="MBB4028062.1"/>
    <property type="molecule type" value="Genomic_DNA"/>
</dbReference>
<evidence type="ECO:0000313" key="2">
    <source>
        <dbReference type="EMBL" id="MBB4028062.1"/>
    </source>
</evidence>
<protein>
    <recommendedName>
        <fullName evidence="1">HipA N-terminal subdomain 1 domain-containing protein</fullName>
    </recommendedName>
</protein>
<name>A0A7W6HZV6_9BACT</name>
<dbReference type="InterPro" id="IPR017508">
    <property type="entry name" value="HipA_N1"/>
</dbReference>
<proteinExistence type="predicted"/>
<accession>A0A7W6HZV6</accession>
<feature type="domain" description="HipA N-terminal subdomain 1" evidence="1">
    <location>
        <begin position="7"/>
        <end position="38"/>
    </location>
</feature>
<dbReference type="Proteomes" id="UP000546007">
    <property type="component" value="Unassembled WGS sequence"/>
</dbReference>
<evidence type="ECO:0000313" key="3">
    <source>
        <dbReference type="Proteomes" id="UP000546007"/>
    </source>
</evidence>
<dbReference type="Pfam" id="PF13657">
    <property type="entry name" value="Couple_hipA"/>
    <property type="match status" value="1"/>
</dbReference>
<reference evidence="2 3" key="1">
    <citation type="submission" date="2020-08" db="EMBL/GenBank/DDBJ databases">
        <title>Genomic Encyclopedia of Type Strains, Phase IV (KMG-IV): sequencing the most valuable type-strain genomes for metagenomic binning, comparative biology and taxonomic classification.</title>
        <authorList>
            <person name="Goeker M."/>
        </authorList>
    </citation>
    <scope>NUCLEOTIDE SEQUENCE [LARGE SCALE GENOMIC DNA]</scope>
    <source>
        <strain evidence="2 3">DSM 105721</strain>
    </source>
</reference>